<evidence type="ECO:0000313" key="2">
    <source>
        <dbReference type="EMBL" id="KAJ3832415.1"/>
    </source>
</evidence>
<feature type="compositionally biased region" description="Low complexity" evidence="1">
    <location>
        <begin position="174"/>
        <end position="197"/>
    </location>
</feature>
<comment type="caution">
    <text evidence="2">The sequence shown here is derived from an EMBL/GenBank/DDBJ whole genome shotgun (WGS) entry which is preliminary data.</text>
</comment>
<name>A0AA38NXE8_9AGAR</name>
<dbReference type="EMBL" id="MU806966">
    <property type="protein sequence ID" value="KAJ3832415.1"/>
    <property type="molecule type" value="Genomic_DNA"/>
</dbReference>
<evidence type="ECO:0000256" key="1">
    <source>
        <dbReference type="SAM" id="MobiDB-lite"/>
    </source>
</evidence>
<reference evidence="2" key="1">
    <citation type="submission" date="2022-08" db="EMBL/GenBank/DDBJ databases">
        <authorList>
            <consortium name="DOE Joint Genome Institute"/>
            <person name="Min B."/>
            <person name="Riley R."/>
            <person name="Sierra-Patev S."/>
            <person name="Naranjo-Ortiz M."/>
            <person name="Looney B."/>
            <person name="Konkel Z."/>
            <person name="Slot J.C."/>
            <person name="Sakamoto Y."/>
            <person name="Steenwyk J.L."/>
            <person name="Rokas A."/>
            <person name="Carro J."/>
            <person name="Camarero S."/>
            <person name="Ferreira P."/>
            <person name="Molpeceres G."/>
            <person name="Ruiz-Duenas F.J."/>
            <person name="Serrano A."/>
            <person name="Henrissat B."/>
            <person name="Drula E."/>
            <person name="Hughes K.W."/>
            <person name="Mata J.L."/>
            <person name="Ishikawa N.K."/>
            <person name="Vargas-Isla R."/>
            <person name="Ushijima S."/>
            <person name="Smith C.A."/>
            <person name="Ahrendt S."/>
            <person name="Andreopoulos W."/>
            <person name="He G."/>
            <person name="Labutti K."/>
            <person name="Lipzen A."/>
            <person name="Ng V."/>
            <person name="Sandor L."/>
            <person name="Barry K."/>
            <person name="Martinez A.T."/>
            <person name="Xiao Y."/>
            <person name="Gibbons J.G."/>
            <person name="Terashima K."/>
            <person name="Hibbett D.S."/>
            <person name="Grigoriev I.V."/>
        </authorList>
    </citation>
    <scope>NUCLEOTIDE SEQUENCE</scope>
    <source>
        <strain evidence="2">TFB9207</strain>
    </source>
</reference>
<organism evidence="2 3">
    <name type="scientific">Lentinula raphanica</name>
    <dbReference type="NCBI Taxonomy" id="153919"/>
    <lineage>
        <taxon>Eukaryota</taxon>
        <taxon>Fungi</taxon>
        <taxon>Dikarya</taxon>
        <taxon>Basidiomycota</taxon>
        <taxon>Agaricomycotina</taxon>
        <taxon>Agaricomycetes</taxon>
        <taxon>Agaricomycetidae</taxon>
        <taxon>Agaricales</taxon>
        <taxon>Marasmiineae</taxon>
        <taxon>Omphalotaceae</taxon>
        <taxon>Lentinula</taxon>
    </lineage>
</organism>
<keyword evidence="3" id="KW-1185">Reference proteome</keyword>
<feature type="region of interest" description="Disordered" evidence="1">
    <location>
        <begin position="160"/>
        <end position="218"/>
    </location>
</feature>
<dbReference type="AlphaFoldDB" id="A0AA38NXE8"/>
<dbReference type="Proteomes" id="UP001163846">
    <property type="component" value="Unassembled WGS sequence"/>
</dbReference>
<feature type="compositionally biased region" description="Polar residues" evidence="1">
    <location>
        <begin position="160"/>
        <end position="173"/>
    </location>
</feature>
<gene>
    <name evidence="2" type="ORF">F5878DRAFT_548213</name>
</gene>
<protein>
    <submittedName>
        <fullName evidence="2">Uncharacterized protein</fullName>
    </submittedName>
</protein>
<sequence length="218" mass="24640">MLSLLQTAASREDIRLRVAFLQRTILELDARIQYHAQQWATVSRRNRQNNNIPDSLDVIGAFADDFSVLDTLYHLGIPVWFVRPVKKTPDARIDCSAPLIAENSLRIIELPSGFQLDGTDAEPHHKVIWEGLHNKPERYAAMNAYLHSLLYPPSSFGSKQPRSLPSYQRATSIRASPYRPSPHASSSSSYSRQSGSSDLHPATRPKPCEYPLFRCNNQ</sequence>
<evidence type="ECO:0000313" key="3">
    <source>
        <dbReference type="Proteomes" id="UP001163846"/>
    </source>
</evidence>
<proteinExistence type="predicted"/>
<accession>A0AA38NXE8</accession>